<dbReference type="Pfam" id="PF05670">
    <property type="entry name" value="NFACT-R_1"/>
    <property type="match status" value="1"/>
</dbReference>
<gene>
    <name evidence="5" type="primary">rqcH</name>
    <name evidence="7" type="ORF">PBV87_16600</name>
</gene>
<dbReference type="Pfam" id="PF05833">
    <property type="entry name" value="NFACT_N"/>
    <property type="match status" value="1"/>
</dbReference>
<dbReference type="GO" id="GO:0072344">
    <property type="term" value="P:rescue of stalled ribosome"/>
    <property type="evidence" value="ECO:0007669"/>
    <property type="project" value="UniProtKB-UniRule"/>
</dbReference>
<dbReference type="FunFam" id="2.30.310.10:FF:000004">
    <property type="entry name" value="Fibronectin-binding protein A"/>
    <property type="match status" value="1"/>
</dbReference>
<evidence type="ECO:0000259" key="6">
    <source>
        <dbReference type="Pfam" id="PF05670"/>
    </source>
</evidence>
<sequence length="589" mass="66993">MALDGIVVSHIVSELQEALIGGRIDKIYQPEKDELLLSVRNQKEALKLFLTAGSNYPRIHLTTRVKNTSNTPPMFCMLLRKHLSSGRIMNVSQPGFERIVQLDIEATNELGDRENKRLIIEMMGRHSNIILTKADGTIIDSIKHISALQSSMRELLPGKPYFHPNNQTKLDPSALTKESFIDHLNSLEVPLFKALYTTYQGLSPMVSHALCHAAGMKDETLCNLLSSEESLKLYKVMKNFMDGVKKHEFVPTLFLDETDHSVDFYSFPLSESFPKSETYPSLSELLEHFYYDQSTRSVVSQKTADIKKLLLNFIERNVRKKAIQEKAIESSEDAEIYKIYGELLTAYSFQVPAGAKSFETANYYSENYEMIEIPLDPQLTAIENAQKYFKHYNKAKRTLVAAHEQLEHINEELDYLNSVLVSLDFLQTQADIDGLRLELIEMGYLKKRKVAKTKVPKNVIPYMHFESSEGHTIYVGKNNYQNDELTMKFAKTTDMWLHIKDGPGSHVIIKLNPGEAPNDVTLIEAAMLAAYFSKAKFSSNVAIDYTYRKNVKKVPNAKPGMVIYTNFNTVYVTPDEKLIKSLEKGIQGK</sequence>
<evidence type="ECO:0000256" key="5">
    <source>
        <dbReference type="HAMAP-Rule" id="MF_00844"/>
    </source>
</evidence>
<dbReference type="Gene3D" id="2.30.310.10">
    <property type="entry name" value="ibrinogen binding protein from staphylococcus aureus domain"/>
    <property type="match status" value="1"/>
</dbReference>
<reference evidence="7" key="1">
    <citation type="journal article" date="2023" name="Int. J. Syst. Evol. Microbiol.">
        <title>&lt;i&gt;Holtiella tumoricola&lt;/i&gt; gen. nov. sp. nov., isolated from a human clinical sample.</title>
        <authorList>
            <person name="Allen-Vercoe E."/>
            <person name="Daigneault M.C."/>
            <person name="Vancuren S.J."/>
            <person name="Cochrane K."/>
            <person name="O'Neal L.L."/>
            <person name="Sankaranarayanan K."/>
            <person name="Lawson P.A."/>
        </authorList>
    </citation>
    <scope>NUCLEOTIDE SEQUENCE</scope>
    <source>
        <strain evidence="7">CC70A</strain>
    </source>
</reference>
<keyword evidence="8" id="KW-1185">Reference proteome</keyword>
<dbReference type="GO" id="GO:0019843">
    <property type="term" value="F:rRNA binding"/>
    <property type="evidence" value="ECO:0007669"/>
    <property type="project" value="UniProtKB-UniRule"/>
</dbReference>
<evidence type="ECO:0000313" key="8">
    <source>
        <dbReference type="Proteomes" id="UP001169242"/>
    </source>
</evidence>
<dbReference type="PANTHER" id="PTHR15239">
    <property type="entry name" value="NUCLEAR EXPORT MEDIATOR FACTOR NEMF"/>
    <property type="match status" value="1"/>
</dbReference>
<name>A0AA42J2F4_9FIRM</name>
<dbReference type="AlphaFoldDB" id="A0AA42J2F4"/>
<proteinExistence type="inferred from homology"/>
<keyword evidence="2 5" id="KW-0699">rRNA-binding</keyword>
<evidence type="ECO:0000256" key="3">
    <source>
        <dbReference type="ARBA" id="ARBA00022884"/>
    </source>
</evidence>
<dbReference type="RefSeq" id="WP_271013006.1">
    <property type="nucleotide sequence ID" value="NZ_JAQIFT010000059.1"/>
</dbReference>
<accession>A0AA42J2F4</accession>
<keyword evidence="3 5" id="KW-0694">RNA-binding</keyword>
<keyword evidence="1 5" id="KW-0820">tRNA-binding</keyword>
<keyword evidence="4 5" id="KW-0648">Protein biosynthesis</keyword>
<dbReference type="Gene3D" id="3.40.970.40">
    <property type="entry name" value="fibrinogen binding protein from staphylococcus aureus domain like"/>
    <property type="match status" value="1"/>
</dbReference>
<dbReference type="GO" id="GO:0043023">
    <property type="term" value="F:ribosomal large subunit binding"/>
    <property type="evidence" value="ECO:0007669"/>
    <property type="project" value="UniProtKB-UniRule"/>
</dbReference>
<dbReference type="Proteomes" id="UP001169242">
    <property type="component" value="Unassembled WGS sequence"/>
</dbReference>
<protein>
    <recommendedName>
        <fullName evidence="5">Rqc2 homolog RqcH</fullName>
        <shortName evidence="5">RqcH</shortName>
    </recommendedName>
</protein>
<dbReference type="GO" id="GO:1990112">
    <property type="term" value="C:RQC complex"/>
    <property type="evidence" value="ECO:0007669"/>
    <property type="project" value="TreeGrafter"/>
</dbReference>
<comment type="function">
    <text evidence="5">Key component of the ribosome quality control system (RQC), a ribosome-associated complex that mediates the extraction of incompletely synthesized nascent chains from stalled ribosomes and their subsequent degradation. RqcH recruits Ala-charged tRNA, and with RqcP directs the elongation of stalled nascent chains on 50S ribosomal subunits, leading to non-templated C-terminal alanine extensions (Ala tail). The Ala tail promotes nascent chain degradation. May add between 1 and at least 8 Ala residues. Binds to stalled 50S ribosomal subunits.</text>
</comment>
<dbReference type="GO" id="GO:0000049">
    <property type="term" value="F:tRNA binding"/>
    <property type="evidence" value="ECO:0007669"/>
    <property type="project" value="UniProtKB-UniRule"/>
</dbReference>
<evidence type="ECO:0000256" key="2">
    <source>
        <dbReference type="ARBA" id="ARBA00022730"/>
    </source>
</evidence>
<dbReference type="EMBL" id="JAQIFT010000059">
    <property type="protein sequence ID" value="MDA3733098.1"/>
    <property type="molecule type" value="Genomic_DNA"/>
</dbReference>
<comment type="subunit">
    <text evidence="5">Associates with stalled 50S ribosomal subunits. Binds to RqcP.</text>
</comment>
<dbReference type="PANTHER" id="PTHR15239:SF6">
    <property type="entry name" value="RIBOSOME QUALITY CONTROL COMPLEX SUBUNIT NEMF"/>
    <property type="match status" value="1"/>
</dbReference>
<organism evidence="7 8">
    <name type="scientific">Holtiella tumoricola</name>
    <dbReference type="NCBI Taxonomy" id="3018743"/>
    <lineage>
        <taxon>Bacteria</taxon>
        <taxon>Bacillati</taxon>
        <taxon>Bacillota</taxon>
        <taxon>Clostridia</taxon>
        <taxon>Lachnospirales</taxon>
        <taxon>Cellulosilyticaceae</taxon>
        <taxon>Holtiella</taxon>
    </lineage>
</organism>
<dbReference type="InterPro" id="IPR051608">
    <property type="entry name" value="RQC_Subunit_NEMF"/>
</dbReference>
<dbReference type="Gene3D" id="1.10.8.50">
    <property type="match status" value="1"/>
</dbReference>
<evidence type="ECO:0000256" key="4">
    <source>
        <dbReference type="ARBA" id="ARBA00022917"/>
    </source>
</evidence>
<evidence type="ECO:0000256" key="1">
    <source>
        <dbReference type="ARBA" id="ARBA00022555"/>
    </source>
</evidence>
<dbReference type="InterPro" id="IPR043682">
    <property type="entry name" value="RqcH_bacterial"/>
</dbReference>
<evidence type="ECO:0000313" key="7">
    <source>
        <dbReference type="EMBL" id="MDA3733098.1"/>
    </source>
</evidence>
<dbReference type="HAMAP" id="MF_00844_B">
    <property type="entry name" value="RqcH_B"/>
    <property type="match status" value="1"/>
</dbReference>
<feature type="domain" description="NFACT RNA-binding" evidence="6">
    <location>
        <begin position="462"/>
        <end position="561"/>
    </location>
</feature>
<comment type="similarity">
    <text evidence="5">Belongs to the NEMF family.</text>
</comment>
<comment type="caution">
    <text evidence="7">The sequence shown here is derived from an EMBL/GenBank/DDBJ whole genome shotgun (WGS) entry which is preliminary data.</text>
</comment>
<dbReference type="InterPro" id="IPR008532">
    <property type="entry name" value="NFACT_RNA-bd"/>
</dbReference>